<protein>
    <recommendedName>
        <fullName evidence="4">Bacterial Ig domain-containing protein</fullName>
    </recommendedName>
</protein>
<proteinExistence type="predicted"/>
<evidence type="ECO:0008006" key="4">
    <source>
        <dbReference type="Google" id="ProtNLM"/>
    </source>
</evidence>
<accession>A0ABT7T8R8</accession>
<evidence type="ECO:0000313" key="3">
    <source>
        <dbReference type="Proteomes" id="UP001237823"/>
    </source>
</evidence>
<evidence type="ECO:0000313" key="2">
    <source>
        <dbReference type="EMBL" id="MDM7885754.1"/>
    </source>
</evidence>
<name>A0ABT7T8R8_9MICO</name>
<dbReference type="Gene3D" id="2.60.40.10">
    <property type="entry name" value="Immunoglobulins"/>
    <property type="match status" value="1"/>
</dbReference>
<feature type="chain" id="PRO_5047020677" description="Bacterial Ig domain-containing protein" evidence="1">
    <location>
        <begin position="32"/>
        <end position="1535"/>
    </location>
</feature>
<dbReference type="InterPro" id="IPR013783">
    <property type="entry name" value="Ig-like_fold"/>
</dbReference>
<keyword evidence="3" id="KW-1185">Reference proteome</keyword>
<sequence length="1535" mass="160941">MKKTLRAVGAAGLAATTIVTGLSFGPAAATAAEEAGSETRQLVLHAGGKYWSTGPADSASLVPITAHATREAAEAAAQWWDIPVRSGGKLRLTGTDSCLTDMLNYELKLRPCSTAQSWKITTDGELARVDNNQRVRVDASTSRLRIGSSLPQSPVTLDVGSDLVREGGRLVRGRTSDWILLAPSSGDYQGNGYLTVPAGMRIIDAEGRTYNGQFGGVRVPYNHTISEDGRTVRQWRDGNSSGDNLHWGPGSSPWAAIAVKVAVDEDFAGSTADFGLTVQRVLADQRITYSRSTAVPIEGMTASGRYDQATDAVTLSIKGSANESVIIADQDGKHGKTYQIGSSGTLDQVLPDDVGWGERVQVSFGGSQPIDVATSRTAAITDIEIDWNETADLVFSGTAVRSGANVYVSPSRYADDAVQVIKAGSDGKFSAELNADASKLRDAFVFQYVQGVRTPVTVDNRPERLNDVRIVKVDSKGVTLEADLPDDGDRKHAAFAYEDYTRTPLQRPESERNSDSVGWSTDAVGATTVQVPIEWAALALVPGASRTVAVQTGAFDGRSWVNSASSLNIVVTRPYDLAASAHYDSGSDSFTLSGTTFGDKAIVQVSADNGATWKNVAQATGNKYEVRLDRRLTAGTSLRVRELYSERSVTVPLHEAALSDVAVGKTGSKRTLTAKAGSPNAVVHVSSGDTKDGDYQTLTAGADGWIRGVVLDEVPADVTSATIWGGDRGQRTTVNLPLTFGANVGDVNVEKGTAFLYGFVPSDADRVEVQWGSETRNVTPQGEAFSVALDKLALGKNTVTVRAFAGKSPLGTTTVDVDLRVQDVTASAKFDEDPQTVVQLGGKATPHVKVEIRRGRETVKTVSVSADGTWTAGVNAPNMTGVDTLEIAQVIRGADNGVVELPVDYGVGTEITSPEDGAALEPGSTLDLEGKSQQGALVKVFEKGKPGSILGSAEASKQDGTWDIAVKDLEDREYQLVASTVSKGYNTTTTEITINPGKSAVAKPTAEASFLSDITKKAVVSGTGVNGGEITVKNKATGETIAGPVKVVDGKWSTEIDPIGAGSHELVIEQTGVDDGTQTAETTIDYGASVGITGPSGTVPPGMVTVSGTGQDGAEVTVQAGDEQVETTVSGTTWSADIEIPGGTSSVKITATQQSKGALSTSSSTEVVPNGSQEATAVAITEPTDGYYTPGEVTRIAGTATPYAQVTVRSDWDTLAPVMADRNGKWEVWGWFGPSSSYNLVASQERVDGSTSESAVFKLAPKGSSEHKEVAITTPSGFYSPGETTLVRGTATPFARVDISASFGYLDTVYADQNGDWAWWAHIGPSAIYELTATQTRGDGSTSKSNTIVLKPEADQSSPVVIDTPSGTYNPDGQTKISGTSSPNAVITLNASWGPLEPTVTADDNGSWTFWGDLGPSAEYILTARQERTDGTSSTSNTITLKPVVPADAPVVIDTPSGTYVPGAWTTISGTSAPGAEITISADWGPFGTTQADSRGKWSYSDNIGPSAVYNLTATQKRADGTFSDSNTITLSPAN</sequence>
<organism evidence="2 3">
    <name type="scientific">Curtobacterium citri</name>
    <dbReference type="NCBI Taxonomy" id="3055139"/>
    <lineage>
        <taxon>Bacteria</taxon>
        <taxon>Bacillati</taxon>
        <taxon>Actinomycetota</taxon>
        <taxon>Actinomycetes</taxon>
        <taxon>Micrococcales</taxon>
        <taxon>Microbacteriaceae</taxon>
        <taxon>Curtobacterium</taxon>
    </lineage>
</organism>
<dbReference type="EMBL" id="JAUCML010000007">
    <property type="protein sequence ID" value="MDM7885754.1"/>
    <property type="molecule type" value="Genomic_DNA"/>
</dbReference>
<dbReference type="Proteomes" id="UP001237823">
    <property type="component" value="Unassembled WGS sequence"/>
</dbReference>
<gene>
    <name evidence="2" type="ORF">QUG92_11620</name>
</gene>
<comment type="caution">
    <text evidence="2">The sequence shown here is derived from an EMBL/GenBank/DDBJ whole genome shotgun (WGS) entry which is preliminary data.</text>
</comment>
<evidence type="ECO:0000256" key="1">
    <source>
        <dbReference type="SAM" id="SignalP"/>
    </source>
</evidence>
<dbReference type="RefSeq" id="WP_289459179.1">
    <property type="nucleotide sequence ID" value="NZ_JAUCML010000007.1"/>
</dbReference>
<keyword evidence="1" id="KW-0732">Signal</keyword>
<feature type="signal peptide" evidence="1">
    <location>
        <begin position="1"/>
        <end position="31"/>
    </location>
</feature>
<reference evidence="2 3" key="1">
    <citation type="submission" date="2023-06" db="EMBL/GenBank/DDBJ databases">
        <authorList>
            <person name="Feng G."/>
            <person name="Li J."/>
            <person name="Zhu H."/>
        </authorList>
    </citation>
    <scope>NUCLEOTIDE SEQUENCE [LARGE SCALE GENOMIC DNA]</scope>
    <source>
        <strain evidence="2 3">RHCKG23</strain>
    </source>
</reference>